<proteinExistence type="inferred from homology"/>
<dbReference type="Pfam" id="PF00215">
    <property type="entry name" value="OMPdecase"/>
    <property type="match status" value="1"/>
</dbReference>
<feature type="non-terminal residue" evidence="11">
    <location>
        <position position="116"/>
    </location>
</feature>
<dbReference type="InterPro" id="IPR013785">
    <property type="entry name" value="Aldolase_TIM"/>
</dbReference>
<dbReference type="EC" id="4.1.1.23" evidence="3"/>
<dbReference type="InterPro" id="IPR001754">
    <property type="entry name" value="OMPdeCOase_dom"/>
</dbReference>
<dbReference type="NCBIfam" id="TIGR02127">
    <property type="entry name" value="pyrF_sub2"/>
    <property type="match status" value="1"/>
</dbReference>
<dbReference type="SUPFAM" id="SSF51366">
    <property type="entry name" value="Ribulose-phoshate binding barrel"/>
    <property type="match status" value="1"/>
</dbReference>
<evidence type="ECO:0000256" key="2">
    <source>
        <dbReference type="ARBA" id="ARBA00008847"/>
    </source>
</evidence>
<dbReference type="InterPro" id="IPR011060">
    <property type="entry name" value="RibuloseP-bd_barrel"/>
</dbReference>
<evidence type="ECO:0000256" key="7">
    <source>
        <dbReference type="ARBA" id="ARBA00023239"/>
    </source>
</evidence>
<dbReference type="AlphaFoldDB" id="A0A3B1E861"/>
<dbReference type="Gene3D" id="3.20.20.70">
    <property type="entry name" value="Aldolase class I"/>
    <property type="match status" value="1"/>
</dbReference>
<evidence type="ECO:0000256" key="6">
    <source>
        <dbReference type="ARBA" id="ARBA00022975"/>
    </source>
</evidence>
<dbReference type="InterPro" id="IPR011995">
    <property type="entry name" value="OMPdecase_type-2"/>
</dbReference>
<keyword evidence="6" id="KW-0665">Pyrimidine biosynthesis</keyword>
<dbReference type="EMBL" id="UOGK01000436">
    <property type="protein sequence ID" value="VAX40747.1"/>
    <property type="molecule type" value="Genomic_DNA"/>
</dbReference>
<evidence type="ECO:0000256" key="8">
    <source>
        <dbReference type="ARBA" id="ARBA00033428"/>
    </source>
</evidence>
<evidence type="ECO:0000256" key="9">
    <source>
        <dbReference type="ARBA" id="ARBA00049157"/>
    </source>
</evidence>
<keyword evidence="5" id="KW-0210">Decarboxylase</keyword>
<dbReference type="GO" id="GO:0004590">
    <property type="term" value="F:orotidine-5'-phosphate decarboxylase activity"/>
    <property type="evidence" value="ECO:0007669"/>
    <property type="project" value="UniProtKB-EC"/>
</dbReference>
<dbReference type="PANTHER" id="PTHR43375">
    <property type="entry name" value="OROTIDINE 5'-PHOSPHATE DECARBOXYLASE"/>
    <property type="match status" value="1"/>
</dbReference>
<comment type="catalytic activity">
    <reaction evidence="9">
        <text>orotidine 5'-phosphate + H(+) = UMP + CO2</text>
        <dbReference type="Rhea" id="RHEA:11596"/>
        <dbReference type="ChEBI" id="CHEBI:15378"/>
        <dbReference type="ChEBI" id="CHEBI:16526"/>
        <dbReference type="ChEBI" id="CHEBI:57538"/>
        <dbReference type="ChEBI" id="CHEBI:57865"/>
        <dbReference type="EC" id="4.1.1.23"/>
    </reaction>
</comment>
<keyword evidence="7 11" id="KW-0456">Lyase</keyword>
<comment type="similarity">
    <text evidence="2">Belongs to the OMP decarboxylase family. Type 2 subfamily.</text>
</comment>
<sequence>MEHACFADRLARAMDRAGSPACVGLDPVFERLPEAVRAAHQDPTQAIEAFCTGVIDAVAGEVGVVKPQSACFERYGSAGVRALEQTVAHAKNAGLVVILDAKRGDIGISAAHYAAA</sequence>
<dbReference type="UniPathway" id="UPA00070">
    <property type="reaction ID" value="UER00120"/>
</dbReference>
<evidence type="ECO:0000313" key="11">
    <source>
        <dbReference type="EMBL" id="VAX40747.1"/>
    </source>
</evidence>
<feature type="domain" description="Orotidine 5'-phosphate decarboxylase" evidence="10">
    <location>
        <begin position="30"/>
        <end position="114"/>
    </location>
</feature>
<evidence type="ECO:0000256" key="5">
    <source>
        <dbReference type="ARBA" id="ARBA00022793"/>
    </source>
</evidence>
<comment type="pathway">
    <text evidence="1">Pyrimidine metabolism; UMP biosynthesis via de novo pathway; UMP from orotate: step 2/2.</text>
</comment>
<reference evidence="11" key="1">
    <citation type="submission" date="2018-06" db="EMBL/GenBank/DDBJ databases">
        <authorList>
            <person name="Zhirakovskaya E."/>
        </authorList>
    </citation>
    <scope>NUCLEOTIDE SEQUENCE</scope>
</reference>
<accession>A0A3B1E861</accession>
<organism evidence="11">
    <name type="scientific">hydrothermal vent metagenome</name>
    <dbReference type="NCBI Taxonomy" id="652676"/>
    <lineage>
        <taxon>unclassified sequences</taxon>
        <taxon>metagenomes</taxon>
        <taxon>ecological metagenomes</taxon>
    </lineage>
</organism>
<evidence type="ECO:0000256" key="4">
    <source>
        <dbReference type="ARBA" id="ARBA00021923"/>
    </source>
</evidence>
<evidence type="ECO:0000256" key="3">
    <source>
        <dbReference type="ARBA" id="ARBA00012321"/>
    </source>
</evidence>
<protein>
    <recommendedName>
        <fullName evidence="4">Orotidine 5'-phosphate decarboxylase</fullName>
        <ecNumber evidence="3">4.1.1.23</ecNumber>
    </recommendedName>
    <alternativeName>
        <fullName evidence="8">OMP decarboxylase</fullName>
    </alternativeName>
</protein>
<dbReference type="PANTHER" id="PTHR43375:SF1">
    <property type="entry name" value="OROTIDINE 5'-PHOSPHATE DECARBOXYLASE"/>
    <property type="match status" value="1"/>
</dbReference>
<dbReference type="GO" id="GO:0006207">
    <property type="term" value="P:'de novo' pyrimidine nucleobase biosynthetic process"/>
    <property type="evidence" value="ECO:0007669"/>
    <property type="project" value="InterPro"/>
</dbReference>
<evidence type="ECO:0000256" key="1">
    <source>
        <dbReference type="ARBA" id="ARBA00004861"/>
    </source>
</evidence>
<gene>
    <name evidence="11" type="ORF">MNBD_PLANCTO03-1135</name>
</gene>
<evidence type="ECO:0000259" key="10">
    <source>
        <dbReference type="Pfam" id="PF00215"/>
    </source>
</evidence>
<dbReference type="GO" id="GO:0044205">
    <property type="term" value="P:'de novo' UMP biosynthetic process"/>
    <property type="evidence" value="ECO:0007669"/>
    <property type="project" value="UniProtKB-UniPathway"/>
</dbReference>
<name>A0A3B1E861_9ZZZZ</name>